<evidence type="ECO:0000313" key="1">
    <source>
        <dbReference type="EMBL" id="QFS48664.1"/>
    </source>
</evidence>
<reference evidence="1 2" key="1">
    <citation type="submission" date="2019-10" db="EMBL/GenBank/DDBJ databases">
        <title>Genomic and transcriptomic insights into the perfect genentic adaptation of a filamentous nitrogen-fixing cyanobacterium to rice fields.</title>
        <authorList>
            <person name="Chen Z."/>
        </authorList>
    </citation>
    <scope>NUCLEOTIDE SEQUENCE [LARGE SCALE GENOMIC DNA]</scope>
    <source>
        <strain evidence="1">CCNUC1</strain>
    </source>
</reference>
<name>A0A5P8W7N0_9NOSO</name>
<organism evidence="1 2">
    <name type="scientific">Nostoc sphaeroides CCNUC1</name>
    <dbReference type="NCBI Taxonomy" id="2653204"/>
    <lineage>
        <taxon>Bacteria</taxon>
        <taxon>Bacillati</taxon>
        <taxon>Cyanobacteriota</taxon>
        <taxon>Cyanophyceae</taxon>
        <taxon>Nostocales</taxon>
        <taxon>Nostocaceae</taxon>
        <taxon>Nostoc</taxon>
    </lineage>
</organism>
<gene>
    <name evidence="1" type="ORF">GXM_06158</name>
</gene>
<dbReference type="AlphaFoldDB" id="A0A5P8W7N0"/>
<accession>A0A5P8W7N0</accession>
<keyword evidence="2" id="KW-1185">Reference proteome</keyword>
<evidence type="ECO:0000313" key="2">
    <source>
        <dbReference type="Proteomes" id="UP000326678"/>
    </source>
</evidence>
<dbReference type="KEGG" id="nsh:GXM_06158"/>
<dbReference type="Proteomes" id="UP000326678">
    <property type="component" value="Chromosome Gxm1"/>
</dbReference>
<protein>
    <submittedName>
        <fullName evidence="1">Uncharacterized protein</fullName>
    </submittedName>
</protein>
<dbReference type="EMBL" id="CP045226">
    <property type="protein sequence ID" value="QFS48664.1"/>
    <property type="molecule type" value="Genomic_DNA"/>
</dbReference>
<proteinExistence type="predicted"/>
<sequence length="141" mass="15963">MIKAIAKFCKENSDRSYLNPKINKGDRLIPERSVRSPLSKPQNRSMNIIMAQLKNSAQSKLEQYVRGDDFNPPIGNQSPERSFGKRERIKHLLIGSPKAVTSTIHYLQVIGYASAGDWSPLQPTDNPDEVMSILIRQILMQ</sequence>